<reference evidence="1 2" key="1">
    <citation type="journal article" date="2023" name="Sci. Data">
        <title>Genome assembly of the Korean intertidal mud-creeper Batillaria attramentaria.</title>
        <authorList>
            <person name="Patra A.K."/>
            <person name="Ho P.T."/>
            <person name="Jun S."/>
            <person name="Lee S.J."/>
            <person name="Kim Y."/>
            <person name="Won Y.J."/>
        </authorList>
    </citation>
    <scope>NUCLEOTIDE SEQUENCE [LARGE SCALE GENOMIC DNA]</scope>
    <source>
        <strain evidence="1">Wonlab-2016</strain>
    </source>
</reference>
<keyword evidence="2" id="KW-1185">Reference proteome</keyword>
<evidence type="ECO:0000313" key="2">
    <source>
        <dbReference type="Proteomes" id="UP001519460"/>
    </source>
</evidence>
<organism evidence="1 2">
    <name type="scientific">Batillaria attramentaria</name>
    <dbReference type="NCBI Taxonomy" id="370345"/>
    <lineage>
        <taxon>Eukaryota</taxon>
        <taxon>Metazoa</taxon>
        <taxon>Spiralia</taxon>
        <taxon>Lophotrochozoa</taxon>
        <taxon>Mollusca</taxon>
        <taxon>Gastropoda</taxon>
        <taxon>Caenogastropoda</taxon>
        <taxon>Sorbeoconcha</taxon>
        <taxon>Cerithioidea</taxon>
        <taxon>Batillariidae</taxon>
        <taxon>Batillaria</taxon>
    </lineage>
</organism>
<name>A0ABD0LG90_9CAEN</name>
<proteinExistence type="predicted"/>
<evidence type="ECO:0000313" key="1">
    <source>
        <dbReference type="EMBL" id="KAK7498072.1"/>
    </source>
</evidence>
<sequence>MRFVNSRAKEITYLARQPSARIRTVSDAGLARQPSARIRTVSDAGLARTDFPQNGYFQRWVVVFFDANKGFNFQQLRLSVSVCQSSDNTTNDRYQY</sequence>
<protein>
    <submittedName>
        <fullName evidence="1">Uncharacterized protein</fullName>
    </submittedName>
</protein>
<accession>A0ABD0LG90</accession>
<dbReference type="Proteomes" id="UP001519460">
    <property type="component" value="Unassembled WGS sequence"/>
</dbReference>
<dbReference type="EMBL" id="JACVVK020000053">
    <property type="protein sequence ID" value="KAK7498072.1"/>
    <property type="molecule type" value="Genomic_DNA"/>
</dbReference>
<comment type="caution">
    <text evidence="1">The sequence shown here is derived from an EMBL/GenBank/DDBJ whole genome shotgun (WGS) entry which is preliminary data.</text>
</comment>
<dbReference type="AlphaFoldDB" id="A0ABD0LG90"/>
<gene>
    <name evidence="1" type="ORF">BaRGS_00010660</name>
</gene>